<dbReference type="AlphaFoldDB" id="A0A9Q1K8J5"/>
<feature type="region of interest" description="Disordered" evidence="1">
    <location>
        <begin position="37"/>
        <end position="73"/>
    </location>
</feature>
<dbReference type="Pfam" id="PF01476">
    <property type="entry name" value="LysM"/>
    <property type="match status" value="1"/>
</dbReference>
<dbReference type="Proteomes" id="UP001153076">
    <property type="component" value="Unassembled WGS sequence"/>
</dbReference>
<feature type="compositionally biased region" description="Low complexity" evidence="1">
    <location>
        <begin position="273"/>
        <end position="286"/>
    </location>
</feature>
<feature type="region of interest" description="Disordered" evidence="1">
    <location>
        <begin position="694"/>
        <end position="723"/>
    </location>
</feature>
<accession>A0A9Q1K8J5</accession>
<dbReference type="Pfam" id="PF21745">
    <property type="entry name" value="PMI1_PMIR1-2_C"/>
    <property type="match status" value="1"/>
</dbReference>
<proteinExistence type="predicted"/>
<feature type="domain" description="LysM" evidence="2">
    <location>
        <begin position="1153"/>
        <end position="1201"/>
    </location>
</feature>
<feature type="compositionally biased region" description="Low complexity" evidence="1">
    <location>
        <begin position="908"/>
        <end position="920"/>
    </location>
</feature>
<sequence>MMSKVEARKKINDDLDHGKLLNDIDAISGILYLDKSKSSSAVGINRSKSADKANASMPNLKPKHGSDDPSLKDKKSIWKWKPLKALSQVRSRRFNCGFTLEVHTVEGLPSEFNGLSLLIHWKRRDGEVVTRPIKVVEGIAEFGEKLIHTCSVYGSRKGPRHSAKYEAKHFLLYAVVHENPKLDLGKHRVDLTRLLPLTLEELEGEKSSGTWTTSFNLLGNANGAVMNVSFGYVVLGDNVAPNNKNVLKLLESRSAGRNNTKSNPGDGNGSMQSTGSSPTNPSNTKSDSGDGNHSIQRTGSFPSNQKPSIASQSVNDVKVLCEVFPARMSEFSSSVDTLYQKFDDEMSNSVVDDKCEFATSDDDDIEPLKPASISSLDLSMGISDDENDHTEFSVIDKGIESLEEKPGLDQNGGTFVDQPLVGSPGLTVSCSCIQGDAQEEPHFIRDEGIVDDLSSKQEEMCTKESLLEDLESVLGHVTNLENEVLDSPEDRSALSDWENEVEDKPNGVVQSNLDDLAESVPSQKKAFEASEARRESSDQEIEVEDEPKGMLQSNLDDLVDSIADEFLSMLALGDSPISFGSDAEPESPRERLLREFQKEAEASGCSLFGFDIDEEVVADYEEYDAVDCNFHAPTVSCWGEFSQDSDIFSVVEPESPEIRAKVISEYPKIRAKVMEDLETEALLQEWGLDGKAFESSPPNSAGGYGSPMSPSPKEPSPLPPLGEGLGSFIKTKTGGFLRSMNPVLFSNAKSGGSLIMQVSSPVVVPAELGSGVMEILQNLASVGLERLSIQANKLMPLEEISGKTMQQIAWEAANIEASKRHDLLQDVPRVGHGICAEKKRTNGDFTDQQLKKVSSKPAADEVAAEYVSLEDLAPLAMDEIEALTIEGLRIQCDMTEEEAPSNMNARESSTLGGRRTSSTRSVGLEGAVGLQLLNVKDSGADHVDGLMGLSLTLDEWMKLDSGEIDEDEQTSESTSKLLAAHHANCTDLNLLGKKKHGKASGRRCGLLSNNFTIALMVQLHDPLRNYEPVGTAILALIQVERVFLPPKLKLYGTIAEARDSDDEEDEPESANKEATKVELKEENTQELELIPQYKINKVHVAGLKTEPGKKKLWGSAAQQQSGSRWLLANGMGKGDKYPILKSKIAAKSSSLPATIISQHGDTLWSISAQFLGNGSKWKELASLNPHVRNPNVILPNETIKLR</sequence>
<protein>
    <submittedName>
        <fullName evidence="4">Uncharacterized protein</fullName>
    </submittedName>
</protein>
<dbReference type="InterPro" id="IPR048972">
    <property type="entry name" value="PMI1_PMIR1-2_C"/>
</dbReference>
<dbReference type="Pfam" id="PF10358">
    <property type="entry name" value="NT-C2"/>
    <property type="match status" value="1"/>
</dbReference>
<evidence type="ECO:0000313" key="4">
    <source>
        <dbReference type="EMBL" id="KAJ8438333.1"/>
    </source>
</evidence>
<dbReference type="InterPro" id="IPR039614">
    <property type="entry name" value="PMI1-like"/>
</dbReference>
<dbReference type="PANTHER" id="PTHR33414">
    <property type="entry name" value="PROTEIN PLASTID MOVEMENT IMPAIRED 1-RELATED 1"/>
    <property type="match status" value="1"/>
</dbReference>
<evidence type="ECO:0000313" key="5">
    <source>
        <dbReference type="Proteomes" id="UP001153076"/>
    </source>
</evidence>
<feature type="compositionally biased region" description="Acidic residues" evidence="1">
    <location>
        <begin position="1059"/>
        <end position="1068"/>
    </location>
</feature>
<feature type="region of interest" description="Disordered" evidence="1">
    <location>
        <begin position="486"/>
        <end position="548"/>
    </location>
</feature>
<reference evidence="4" key="1">
    <citation type="submission" date="2022-04" db="EMBL/GenBank/DDBJ databases">
        <title>Carnegiea gigantea Genome sequencing and assembly v2.</title>
        <authorList>
            <person name="Copetti D."/>
            <person name="Sanderson M.J."/>
            <person name="Burquez A."/>
            <person name="Wojciechowski M.F."/>
        </authorList>
    </citation>
    <scope>NUCLEOTIDE SEQUENCE</scope>
    <source>
        <strain evidence="4">SGP5-SGP5p</strain>
        <tissue evidence="4">Aerial part</tissue>
    </source>
</reference>
<dbReference type="InterPro" id="IPR018392">
    <property type="entry name" value="LysM"/>
</dbReference>
<evidence type="ECO:0000259" key="2">
    <source>
        <dbReference type="PROSITE" id="PS51782"/>
    </source>
</evidence>
<feature type="region of interest" description="Disordered" evidence="1">
    <location>
        <begin position="1057"/>
        <end position="1076"/>
    </location>
</feature>
<feature type="compositionally biased region" description="Polar residues" evidence="1">
    <location>
        <begin position="255"/>
        <end position="272"/>
    </location>
</feature>
<dbReference type="OrthoDB" id="2019483at2759"/>
<dbReference type="Gene3D" id="3.10.350.10">
    <property type="entry name" value="LysM domain"/>
    <property type="match status" value="1"/>
</dbReference>
<dbReference type="PANTHER" id="PTHR33414:SF1">
    <property type="entry name" value="PROTEIN PLASTID MOVEMENT IMPAIRED 1-RELATED 1"/>
    <property type="match status" value="1"/>
</dbReference>
<evidence type="ECO:0000256" key="1">
    <source>
        <dbReference type="SAM" id="MobiDB-lite"/>
    </source>
</evidence>
<feature type="compositionally biased region" description="Polar residues" evidence="1">
    <location>
        <begin position="289"/>
        <end position="309"/>
    </location>
</feature>
<feature type="compositionally biased region" description="Basic and acidic residues" evidence="1">
    <location>
        <begin position="525"/>
        <end position="537"/>
    </location>
</feature>
<dbReference type="PROSITE" id="PS51782">
    <property type="entry name" value="LYSM"/>
    <property type="match status" value="1"/>
</dbReference>
<feature type="region of interest" description="Disordered" evidence="1">
    <location>
        <begin position="898"/>
        <end position="920"/>
    </location>
</feature>
<comment type="caution">
    <text evidence="4">The sequence shown here is derived from an EMBL/GenBank/DDBJ whole genome shotgun (WGS) entry which is preliminary data.</text>
</comment>
<dbReference type="EMBL" id="JAKOGI010000258">
    <property type="protein sequence ID" value="KAJ8438333.1"/>
    <property type="molecule type" value="Genomic_DNA"/>
</dbReference>
<organism evidence="4 5">
    <name type="scientific">Carnegiea gigantea</name>
    <dbReference type="NCBI Taxonomy" id="171969"/>
    <lineage>
        <taxon>Eukaryota</taxon>
        <taxon>Viridiplantae</taxon>
        <taxon>Streptophyta</taxon>
        <taxon>Embryophyta</taxon>
        <taxon>Tracheophyta</taxon>
        <taxon>Spermatophyta</taxon>
        <taxon>Magnoliopsida</taxon>
        <taxon>eudicotyledons</taxon>
        <taxon>Gunneridae</taxon>
        <taxon>Pentapetalae</taxon>
        <taxon>Caryophyllales</taxon>
        <taxon>Cactineae</taxon>
        <taxon>Cactaceae</taxon>
        <taxon>Cactoideae</taxon>
        <taxon>Echinocereeae</taxon>
        <taxon>Carnegiea</taxon>
    </lineage>
</organism>
<keyword evidence="5" id="KW-1185">Reference proteome</keyword>
<dbReference type="CDD" id="cd00118">
    <property type="entry name" value="LysM"/>
    <property type="match status" value="1"/>
</dbReference>
<evidence type="ECO:0000259" key="3">
    <source>
        <dbReference type="PROSITE" id="PS51840"/>
    </source>
</evidence>
<gene>
    <name evidence="4" type="ORF">Cgig2_013381</name>
</gene>
<feature type="region of interest" description="Disordered" evidence="1">
    <location>
        <begin position="251"/>
        <end position="309"/>
    </location>
</feature>
<dbReference type="InterPro" id="IPR019448">
    <property type="entry name" value="NT-C2"/>
</dbReference>
<feature type="domain" description="C2 NT-type" evidence="3">
    <location>
        <begin position="86"/>
        <end position="234"/>
    </location>
</feature>
<dbReference type="InterPro" id="IPR036779">
    <property type="entry name" value="LysM_dom_sf"/>
</dbReference>
<name>A0A9Q1K8J5_9CARY</name>
<feature type="compositionally biased region" description="Pro residues" evidence="1">
    <location>
        <begin position="709"/>
        <end position="720"/>
    </location>
</feature>
<feature type="compositionally biased region" description="Basic and acidic residues" evidence="1">
    <location>
        <begin position="64"/>
        <end position="73"/>
    </location>
</feature>
<dbReference type="PROSITE" id="PS51840">
    <property type="entry name" value="C2_NT"/>
    <property type="match status" value="1"/>
</dbReference>